<accession>A0A0F9IED1</accession>
<feature type="region of interest" description="Disordered" evidence="1">
    <location>
        <begin position="1"/>
        <end position="27"/>
    </location>
</feature>
<feature type="compositionally biased region" description="Basic and acidic residues" evidence="1">
    <location>
        <begin position="14"/>
        <end position="27"/>
    </location>
</feature>
<feature type="compositionally biased region" description="Basic residues" evidence="1">
    <location>
        <begin position="1"/>
        <end position="13"/>
    </location>
</feature>
<name>A0A0F9IED1_9ZZZZ</name>
<dbReference type="AlphaFoldDB" id="A0A0F9IED1"/>
<evidence type="ECO:0000256" key="1">
    <source>
        <dbReference type="SAM" id="MobiDB-lite"/>
    </source>
</evidence>
<reference evidence="2" key="1">
    <citation type="journal article" date="2015" name="Nature">
        <title>Complex archaea that bridge the gap between prokaryotes and eukaryotes.</title>
        <authorList>
            <person name="Spang A."/>
            <person name="Saw J.H."/>
            <person name="Jorgensen S.L."/>
            <person name="Zaremba-Niedzwiedzka K."/>
            <person name="Martijn J."/>
            <person name="Lind A.E."/>
            <person name="van Eijk R."/>
            <person name="Schleper C."/>
            <person name="Guy L."/>
            <person name="Ettema T.J."/>
        </authorList>
    </citation>
    <scope>NUCLEOTIDE SEQUENCE</scope>
</reference>
<evidence type="ECO:0000313" key="2">
    <source>
        <dbReference type="EMBL" id="KKM25837.1"/>
    </source>
</evidence>
<proteinExistence type="predicted"/>
<comment type="caution">
    <text evidence="2">The sequence shown here is derived from an EMBL/GenBank/DDBJ whole genome shotgun (WGS) entry which is preliminary data.</text>
</comment>
<protein>
    <submittedName>
        <fullName evidence="2">Uncharacterized protein</fullName>
    </submittedName>
</protein>
<gene>
    <name evidence="2" type="ORF">LCGC14_1590980</name>
</gene>
<sequence>MAESRSHKKGKTGAKKEVPISGGRKLDSIRGNTAIEVERGGNKQSINKALSRLSTQTNKSKLLKVPQKDMEMAVDLAINKQMNVIVSNLGGTKRKKTN</sequence>
<organism evidence="2">
    <name type="scientific">marine sediment metagenome</name>
    <dbReference type="NCBI Taxonomy" id="412755"/>
    <lineage>
        <taxon>unclassified sequences</taxon>
        <taxon>metagenomes</taxon>
        <taxon>ecological metagenomes</taxon>
    </lineage>
</organism>
<dbReference type="EMBL" id="LAZR01012629">
    <property type="protein sequence ID" value="KKM25837.1"/>
    <property type="molecule type" value="Genomic_DNA"/>
</dbReference>